<sequence length="122" mass="14244">MAKDKTAKKIKHAEEVVTREYTIHMRKLLHGVSFKKRAPRAVKEVKAFAKKMMGTEDVRVDTKLNKFLWSQGIKSVPGRVRVRLARKRNDDEEATEKLYTLCQHVPVERHQYKGLITQNVDE</sequence>
<gene>
    <name evidence="4" type="ORF">AB1Y20_016832</name>
</gene>
<organism evidence="4 5">
    <name type="scientific">Prymnesium parvum</name>
    <name type="common">Toxic golden alga</name>
    <dbReference type="NCBI Taxonomy" id="97485"/>
    <lineage>
        <taxon>Eukaryota</taxon>
        <taxon>Haptista</taxon>
        <taxon>Haptophyta</taxon>
        <taxon>Prymnesiophyceae</taxon>
        <taxon>Prymnesiales</taxon>
        <taxon>Prymnesiaceae</taxon>
        <taxon>Prymnesium</taxon>
    </lineage>
</organism>
<protein>
    <recommendedName>
        <fullName evidence="6">60S ribosomal protein L31</fullName>
    </recommendedName>
</protein>
<dbReference type="EMBL" id="JBGBPQ010000032">
    <property type="protein sequence ID" value="KAL1495466.1"/>
    <property type="molecule type" value="Genomic_DNA"/>
</dbReference>
<dbReference type="InterPro" id="IPR020052">
    <property type="entry name" value="Ribosomal_eL31_CS"/>
</dbReference>
<evidence type="ECO:0000256" key="2">
    <source>
        <dbReference type="ARBA" id="ARBA00022980"/>
    </source>
</evidence>
<comment type="caution">
    <text evidence="4">The sequence shown here is derived from an EMBL/GenBank/DDBJ whole genome shotgun (WGS) entry which is preliminary data.</text>
</comment>
<keyword evidence="2" id="KW-0689">Ribosomal protein</keyword>
<dbReference type="GO" id="GO:0022625">
    <property type="term" value="C:cytosolic large ribosomal subunit"/>
    <property type="evidence" value="ECO:0007669"/>
    <property type="project" value="TreeGrafter"/>
</dbReference>
<dbReference type="PROSITE" id="PS01144">
    <property type="entry name" value="RIBOSOMAL_L31E"/>
    <property type="match status" value="1"/>
</dbReference>
<dbReference type="GO" id="GO:0002181">
    <property type="term" value="P:cytoplasmic translation"/>
    <property type="evidence" value="ECO:0007669"/>
    <property type="project" value="TreeGrafter"/>
</dbReference>
<evidence type="ECO:0000256" key="1">
    <source>
        <dbReference type="ARBA" id="ARBA00010808"/>
    </source>
</evidence>
<dbReference type="InterPro" id="IPR000054">
    <property type="entry name" value="Ribosomal_eL31"/>
</dbReference>
<dbReference type="Gene3D" id="3.10.440.10">
    <property type="match status" value="1"/>
</dbReference>
<dbReference type="InterPro" id="IPR023621">
    <property type="entry name" value="Ribosomal_eL31_dom_sf"/>
</dbReference>
<dbReference type="PANTHER" id="PTHR10956">
    <property type="entry name" value="60S RIBOSOMAL PROTEIN L31"/>
    <property type="match status" value="1"/>
</dbReference>
<dbReference type="FunFam" id="3.10.440.10:FF:000001">
    <property type="entry name" value="60S ribosomal protein L31"/>
    <property type="match status" value="1"/>
</dbReference>
<evidence type="ECO:0000256" key="3">
    <source>
        <dbReference type="ARBA" id="ARBA00023274"/>
    </source>
</evidence>
<dbReference type="Proteomes" id="UP001515480">
    <property type="component" value="Unassembled WGS sequence"/>
</dbReference>
<evidence type="ECO:0000313" key="4">
    <source>
        <dbReference type="EMBL" id="KAL1495466.1"/>
    </source>
</evidence>
<reference evidence="4 5" key="1">
    <citation type="journal article" date="2024" name="Science">
        <title>Giant polyketide synthase enzymes in the biosynthesis of giant marine polyether toxins.</title>
        <authorList>
            <person name="Fallon T.R."/>
            <person name="Shende V.V."/>
            <person name="Wierzbicki I.H."/>
            <person name="Pendleton A.L."/>
            <person name="Watervoot N.F."/>
            <person name="Auber R.P."/>
            <person name="Gonzalez D.J."/>
            <person name="Wisecaver J.H."/>
            <person name="Moore B.S."/>
        </authorList>
    </citation>
    <scope>NUCLEOTIDE SEQUENCE [LARGE SCALE GENOMIC DNA]</scope>
    <source>
        <strain evidence="4 5">12B1</strain>
    </source>
</reference>
<dbReference type="AlphaFoldDB" id="A0AB34I946"/>
<proteinExistence type="inferred from homology"/>
<comment type="similarity">
    <text evidence="1">Belongs to the eukaryotic ribosomal protein eL31 family.</text>
</comment>
<dbReference type="SUPFAM" id="SSF54575">
    <property type="entry name" value="Ribosomal protein L31e"/>
    <property type="match status" value="1"/>
</dbReference>
<dbReference type="GO" id="GO:0003735">
    <property type="term" value="F:structural constituent of ribosome"/>
    <property type="evidence" value="ECO:0007669"/>
    <property type="project" value="InterPro"/>
</dbReference>
<dbReference type="SMART" id="SM01380">
    <property type="entry name" value="Ribosomal_L31e"/>
    <property type="match status" value="1"/>
</dbReference>
<dbReference type="CDD" id="cd00463">
    <property type="entry name" value="Ribosomal_L31e"/>
    <property type="match status" value="1"/>
</dbReference>
<accession>A0AB34I946</accession>
<evidence type="ECO:0000313" key="5">
    <source>
        <dbReference type="Proteomes" id="UP001515480"/>
    </source>
</evidence>
<dbReference type="Pfam" id="PF01198">
    <property type="entry name" value="Ribosomal_L31e"/>
    <property type="match status" value="1"/>
</dbReference>
<keyword evidence="5" id="KW-1185">Reference proteome</keyword>
<keyword evidence="3" id="KW-0687">Ribonucleoprotein</keyword>
<name>A0AB34I946_PRYPA</name>
<evidence type="ECO:0008006" key="6">
    <source>
        <dbReference type="Google" id="ProtNLM"/>
    </source>
</evidence>
<dbReference type="PANTHER" id="PTHR10956:SF0">
    <property type="entry name" value="60S RIBOSOMAL PROTEIN L31"/>
    <property type="match status" value="1"/>
</dbReference>